<protein>
    <recommendedName>
        <fullName evidence="9">gibberellin 3beta-dioxygenase</fullName>
        <ecNumber evidence="9">1.14.11.15</ecNumber>
    </recommendedName>
</protein>
<dbReference type="InterPro" id="IPR050231">
    <property type="entry name" value="Iron_ascorbate_oxido_reductase"/>
</dbReference>
<comment type="pathway">
    <text evidence="7">Plant hormone biosynthesis; gibberellin biosynthesis.</text>
</comment>
<dbReference type="Gene3D" id="2.60.120.330">
    <property type="entry name" value="B-lactam Antibiotic, Isopenicillin N Synthase, Chain"/>
    <property type="match status" value="1"/>
</dbReference>
<reference evidence="13" key="1">
    <citation type="submission" date="2016-06" db="EMBL/GenBank/DDBJ databases">
        <title>Parallel loss of symbiosis genes in relatives of nitrogen-fixing non-legume Parasponia.</title>
        <authorList>
            <person name="Van Velzen R."/>
            <person name="Holmer R."/>
            <person name="Bu F."/>
            <person name="Rutten L."/>
            <person name="Van Zeijl A."/>
            <person name="Liu W."/>
            <person name="Santuari L."/>
            <person name="Cao Q."/>
            <person name="Sharma T."/>
            <person name="Shen D."/>
            <person name="Roswanjaya Y."/>
            <person name="Wardhani T."/>
            <person name="Kalhor M.S."/>
            <person name="Jansen J."/>
            <person name="Van den Hoogen J."/>
            <person name="Gungor B."/>
            <person name="Hartog M."/>
            <person name="Hontelez J."/>
            <person name="Verver J."/>
            <person name="Yang W.-C."/>
            <person name="Schijlen E."/>
            <person name="Repin R."/>
            <person name="Schilthuizen M."/>
            <person name="Schranz E."/>
            <person name="Heidstra R."/>
            <person name="Miyata K."/>
            <person name="Fedorova E."/>
            <person name="Kohlen W."/>
            <person name="Bisseling T."/>
            <person name="Smit S."/>
            <person name="Geurts R."/>
        </authorList>
    </citation>
    <scope>NUCLEOTIDE SEQUENCE [LARGE SCALE GENOMIC DNA]</scope>
    <source>
        <strain evidence="13">cv. WU1-14</strain>
    </source>
</reference>
<organism evidence="12 13">
    <name type="scientific">Parasponia andersonii</name>
    <name type="common">Sponia andersonii</name>
    <dbReference type="NCBI Taxonomy" id="3476"/>
    <lineage>
        <taxon>Eukaryota</taxon>
        <taxon>Viridiplantae</taxon>
        <taxon>Streptophyta</taxon>
        <taxon>Embryophyta</taxon>
        <taxon>Tracheophyta</taxon>
        <taxon>Spermatophyta</taxon>
        <taxon>Magnoliopsida</taxon>
        <taxon>eudicotyledons</taxon>
        <taxon>Gunneridae</taxon>
        <taxon>Pentapetalae</taxon>
        <taxon>rosids</taxon>
        <taxon>fabids</taxon>
        <taxon>Rosales</taxon>
        <taxon>Cannabaceae</taxon>
        <taxon>Parasponia</taxon>
    </lineage>
</organism>
<keyword evidence="13" id="KW-1185">Reference proteome</keyword>
<dbReference type="GO" id="GO:0016707">
    <property type="term" value="F:gibberellin 3-beta-dioxygenase activity"/>
    <property type="evidence" value="ECO:0007669"/>
    <property type="project" value="UniProtKB-EC"/>
</dbReference>
<dbReference type="SUPFAM" id="SSF51197">
    <property type="entry name" value="Clavaminate synthase-like"/>
    <property type="match status" value="1"/>
</dbReference>
<sequence>MSNNNSISSKSFKTNPIHHHLTHEIIPLDFNSVPKLPDSHTWSTLTNSDPLNNPPESVPVIDLFDPNAISQVRRACERWGIFQVTNHGFPTDLLNEAELQSRRLFSLPSDQKLRAVRSPEGLTGYGLARISSFFPKRMWSEGFSMVGSPAEHARQLWQHDDDNDGRDYFCDVMETYQKVMEGLAEEMVSLMLGSLGLTNKDTKWVKPKKGCGDAQGLLQLNSYPVCPDPTRAMGLAPHTDSSLLTLLYQSNSTSGLQVHREGIGWVPVHPVNGALVVNLGDLMHILSNGRFKSALHRAVVNETHHRVSVAYFYGPPKDVKISPLIQLTDYCHTSLYRPVTWKEYLDTKATHFNRALELIKK</sequence>
<evidence type="ECO:0000256" key="4">
    <source>
        <dbReference type="ARBA" id="ARBA00022964"/>
    </source>
</evidence>
<proteinExistence type="inferred from homology"/>
<accession>A0A2P5ATT8</accession>
<dbReference type="Pfam" id="PF14226">
    <property type="entry name" value="DIOX_N"/>
    <property type="match status" value="1"/>
</dbReference>
<evidence type="ECO:0000313" key="12">
    <source>
        <dbReference type="EMBL" id="PON39970.1"/>
    </source>
</evidence>
<dbReference type="InterPro" id="IPR044861">
    <property type="entry name" value="IPNS-like_FE2OG_OXY"/>
</dbReference>
<comment type="cofactor">
    <cofactor evidence="1">
        <name>L-ascorbate</name>
        <dbReference type="ChEBI" id="CHEBI:38290"/>
    </cofactor>
</comment>
<evidence type="ECO:0000256" key="8">
    <source>
        <dbReference type="ARBA" id="ARBA00061560"/>
    </source>
</evidence>
<evidence type="ECO:0000256" key="10">
    <source>
        <dbReference type="RuleBase" id="RU003682"/>
    </source>
</evidence>
<evidence type="ECO:0000256" key="7">
    <source>
        <dbReference type="ARBA" id="ARBA00037909"/>
    </source>
</evidence>
<comment type="caution">
    <text evidence="12">The sequence shown here is derived from an EMBL/GenBank/DDBJ whole genome shotgun (WGS) entry which is preliminary data.</text>
</comment>
<gene>
    <name evidence="12" type="primary">PanGA3OX3</name>
    <name evidence="12" type="ORF">PanWU01x14_301110</name>
</gene>
<evidence type="ECO:0000313" key="13">
    <source>
        <dbReference type="Proteomes" id="UP000237105"/>
    </source>
</evidence>
<evidence type="ECO:0000259" key="11">
    <source>
        <dbReference type="PROSITE" id="PS51471"/>
    </source>
</evidence>
<dbReference type="FunFam" id="2.60.120.330:FF:000013">
    <property type="entry name" value="Gibberellin 3-beta-dioxygenase 1"/>
    <property type="match status" value="1"/>
</dbReference>
<evidence type="ECO:0000256" key="9">
    <source>
        <dbReference type="ARBA" id="ARBA00066695"/>
    </source>
</evidence>
<dbReference type="Proteomes" id="UP000237105">
    <property type="component" value="Unassembled WGS sequence"/>
</dbReference>
<dbReference type="STRING" id="3476.A0A2P5ATT8"/>
<dbReference type="OrthoDB" id="288590at2759"/>
<name>A0A2P5ATT8_PARAD</name>
<comment type="pathway">
    <text evidence="2">Hormone biosynthesis.</text>
</comment>
<dbReference type="GO" id="GO:0009686">
    <property type="term" value="P:gibberellin biosynthetic process"/>
    <property type="evidence" value="ECO:0007669"/>
    <property type="project" value="UniProtKB-ARBA"/>
</dbReference>
<evidence type="ECO:0000256" key="6">
    <source>
        <dbReference type="ARBA" id="ARBA00023004"/>
    </source>
</evidence>
<dbReference type="EMBL" id="JXTB01000450">
    <property type="protein sequence ID" value="PON39970.1"/>
    <property type="molecule type" value="Genomic_DNA"/>
</dbReference>
<dbReference type="EC" id="1.14.11.15" evidence="9"/>
<dbReference type="GO" id="GO:0046872">
    <property type="term" value="F:metal ion binding"/>
    <property type="evidence" value="ECO:0007669"/>
    <property type="project" value="UniProtKB-KW"/>
</dbReference>
<evidence type="ECO:0000256" key="1">
    <source>
        <dbReference type="ARBA" id="ARBA00001961"/>
    </source>
</evidence>
<dbReference type="InterPro" id="IPR005123">
    <property type="entry name" value="Oxoglu/Fe-dep_dioxygenase_dom"/>
</dbReference>
<keyword evidence="3 10" id="KW-0479">Metal-binding</keyword>
<dbReference type="AlphaFoldDB" id="A0A2P5ATT8"/>
<dbReference type="InterPro" id="IPR027443">
    <property type="entry name" value="IPNS-like_sf"/>
</dbReference>
<evidence type="ECO:0000256" key="3">
    <source>
        <dbReference type="ARBA" id="ARBA00022723"/>
    </source>
</evidence>
<dbReference type="Pfam" id="PF03171">
    <property type="entry name" value="2OG-FeII_Oxy"/>
    <property type="match status" value="1"/>
</dbReference>
<evidence type="ECO:0000256" key="2">
    <source>
        <dbReference type="ARBA" id="ARBA00004972"/>
    </source>
</evidence>
<feature type="domain" description="Fe2OG dioxygenase" evidence="11">
    <location>
        <begin position="213"/>
        <end position="315"/>
    </location>
</feature>
<evidence type="ECO:0000256" key="5">
    <source>
        <dbReference type="ARBA" id="ARBA00023002"/>
    </source>
</evidence>
<dbReference type="PANTHER" id="PTHR47990">
    <property type="entry name" value="2-OXOGLUTARATE (2OG) AND FE(II)-DEPENDENT OXYGENASE SUPERFAMILY PROTEIN-RELATED"/>
    <property type="match status" value="1"/>
</dbReference>
<dbReference type="PROSITE" id="PS51471">
    <property type="entry name" value="FE2OG_OXY"/>
    <property type="match status" value="1"/>
</dbReference>
<keyword evidence="5 10" id="KW-0560">Oxidoreductase</keyword>
<comment type="similarity">
    <text evidence="8">Belongs to the iron/ascorbate-dependent oxidoreductase family. GA3OX subfamily.</text>
</comment>
<dbReference type="InterPro" id="IPR026992">
    <property type="entry name" value="DIOX_N"/>
</dbReference>
<keyword evidence="6 10" id="KW-0408">Iron</keyword>
<keyword evidence="4" id="KW-0223">Dioxygenase</keyword>